<dbReference type="InterPro" id="IPR036179">
    <property type="entry name" value="Ig-like_dom_sf"/>
</dbReference>
<gene>
    <name evidence="3" type="ORF">Celaphus_00005539</name>
</gene>
<feature type="non-terminal residue" evidence="3">
    <location>
        <position position="80"/>
    </location>
</feature>
<proteinExistence type="predicted"/>
<feature type="domain" description="Immunoglobulin V-set" evidence="2">
    <location>
        <begin position="26"/>
        <end position="73"/>
    </location>
</feature>
<organism evidence="3 4">
    <name type="scientific">Cervus elaphus hippelaphus</name>
    <name type="common">European red deer</name>
    <dbReference type="NCBI Taxonomy" id="46360"/>
    <lineage>
        <taxon>Eukaryota</taxon>
        <taxon>Metazoa</taxon>
        <taxon>Chordata</taxon>
        <taxon>Craniata</taxon>
        <taxon>Vertebrata</taxon>
        <taxon>Euteleostomi</taxon>
        <taxon>Mammalia</taxon>
        <taxon>Eutheria</taxon>
        <taxon>Laurasiatheria</taxon>
        <taxon>Artiodactyla</taxon>
        <taxon>Ruminantia</taxon>
        <taxon>Pecora</taxon>
        <taxon>Cervidae</taxon>
        <taxon>Cervinae</taxon>
        <taxon>Cervus</taxon>
    </lineage>
</organism>
<dbReference type="PANTHER" id="PTHR23267">
    <property type="entry name" value="IMMUNOGLOBULIN LIGHT CHAIN"/>
    <property type="match status" value="1"/>
</dbReference>
<dbReference type="Pfam" id="PF07686">
    <property type="entry name" value="V-set"/>
    <property type="match status" value="1"/>
</dbReference>
<feature type="chain" id="PRO_5012623121" description="Immunoglobulin V-set domain-containing protein" evidence="1">
    <location>
        <begin position="21"/>
        <end position="80"/>
    </location>
</feature>
<dbReference type="AlphaFoldDB" id="A0A212CWC2"/>
<accession>A0A212CWC2</accession>
<protein>
    <recommendedName>
        <fullName evidence="2">Immunoglobulin V-set domain-containing protein</fullName>
    </recommendedName>
</protein>
<evidence type="ECO:0000313" key="4">
    <source>
        <dbReference type="Proteomes" id="UP000242450"/>
    </source>
</evidence>
<reference evidence="3 4" key="1">
    <citation type="journal article" date="2018" name="Mol. Genet. Genomics">
        <title>The red deer Cervus elaphus genome CerEla1.0: sequencing, annotating, genes, and chromosomes.</title>
        <authorList>
            <person name="Bana N.A."/>
            <person name="Nyiri A."/>
            <person name="Nagy J."/>
            <person name="Frank K."/>
            <person name="Nagy T."/>
            <person name="Steger V."/>
            <person name="Schiller M."/>
            <person name="Lakatos P."/>
            <person name="Sugar L."/>
            <person name="Horn P."/>
            <person name="Barta E."/>
            <person name="Orosz L."/>
        </authorList>
    </citation>
    <scope>NUCLEOTIDE SEQUENCE [LARGE SCALE GENOMIC DNA]</scope>
    <source>
        <strain evidence="3">Hungarian</strain>
    </source>
</reference>
<dbReference type="InterPro" id="IPR050150">
    <property type="entry name" value="IgV_Light_Chain"/>
</dbReference>
<dbReference type="OrthoDB" id="9684711at2759"/>
<dbReference type="InterPro" id="IPR013783">
    <property type="entry name" value="Ig-like_fold"/>
</dbReference>
<evidence type="ECO:0000313" key="3">
    <source>
        <dbReference type="EMBL" id="OWK10300.1"/>
    </source>
</evidence>
<evidence type="ECO:0000256" key="1">
    <source>
        <dbReference type="SAM" id="SignalP"/>
    </source>
</evidence>
<comment type="caution">
    <text evidence="3">The sequence shown here is derived from an EMBL/GenBank/DDBJ whole genome shotgun (WGS) entry which is preliminary data.</text>
</comment>
<dbReference type="InterPro" id="IPR013106">
    <property type="entry name" value="Ig_V-set"/>
</dbReference>
<evidence type="ECO:0000259" key="2">
    <source>
        <dbReference type="Pfam" id="PF07686"/>
    </source>
</evidence>
<dbReference type="SUPFAM" id="SSF48726">
    <property type="entry name" value="Immunoglobulin"/>
    <property type="match status" value="1"/>
</dbReference>
<feature type="signal peptide" evidence="1">
    <location>
        <begin position="1"/>
        <end position="20"/>
    </location>
</feature>
<sequence>MEAPAQLLCLLFLWLPEVTGEATLTQSPASMALTPEGTVTLTCSSSQRISSYLAWYQQKPGQGPRFLIYDASSRASGIPA</sequence>
<dbReference type="Proteomes" id="UP000242450">
    <property type="component" value="Chromosome 11"/>
</dbReference>
<keyword evidence="1" id="KW-0732">Signal</keyword>
<name>A0A212CWC2_CEREH</name>
<keyword evidence="4" id="KW-1185">Reference proteome</keyword>
<dbReference type="EMBL" id="MKHE01000011">
    <property type="protein sequence ID" value="OWK10300.1"/>
    <property type="molecule type" value="Genomic_DNA"/>
</dbReference>
<dbReference type="Gene3D" id="2.60.40.10">
    <property type="entry name" value="Immunoglobulins"/>
    <property type="match status" value="1"/>
</dbReference>